<comment type="caution">
    <text evidence="4">The sequence shown here is derived from an EMBL/GenBank/DDBJ whole genome shotgun (WGS) entry which is preliminary data.</text>
</comment>
<feature type="domain" description="DUF1980" evidence="2">
    <location>
        <begin position="2"/>
        <end position="110"/>
    </location>
</feature>
<dbReference type="Pfam" id="PF09323">
    <property type="entry name" value="DUF1980"/>
    <property type="match status" value="1"/>
</dbReference>
<evidence type="ECO:0000313" key="4">
    <source>
        <dbReference type="EMBL" id="MBP1047626.1"/>
    </source>
</evidence>
<dbReference type="InterPro" id="IPR048493">
    <property type="entry name" value="DUF1980_N"/>
</dbReference>
<dbReference type="PANTHER" id="PTHR40047:SF1">
    <property type="entry name" value="UPF0703 PROTEIN YCGQ"/>
    <property type="match status" value="1"/>
</dbReference>
<dbReference type="EMBL" id="JAEDXU010000008">
    <property type="protein sequence ID" value="MBP1047626.1"/>
    <property type="molecule type" value="Genomic_DNA"/>
</dbReference>
<keyword evidence="5" id="KW-1185">Reference proteome</keyword>
<evidence type="ECO:0000259" key="2">
    <source>
        <dbReference type="Pfam" id="PF09323"/>
    </source>
</evidence>
<dbReference type="InterPro" id="IPR052955">
    <property type="entry name" value="UPF0703_membrane_permease"/>
</dbReference>
<dbReference type="RefSeq" id="WP_209558402.1">
    <property type="nucleotide sequence ID" value="NZ_JAEDXU010000008.1"/>
</dbReference>
<accession>A0ABS4CM01</accession>
<keyword evidence="1" id="KW-0812">Transmembrane</keyword>
<name>A0ABS4CM01_9ENTE</name>
<protein>
    <submittedName>
        <fullName evidence="4">TIGR03943 family protein</fullName>
    </submittedName>
</protein>
<keyword evidence="1" id="KW-0472">Membrane</keyword>
<sequence>MIRFIIFAGYALLMMSLQVSGKLNQYINVHYRYLAILSMGLSLILAVFQLVLWSKNDTKSEHHHNEDHHHKQKPIQQLWAYLLLALPLVVGFAFPTVSLDTTIVEAKGFQFPLSKESTGDPDIQTQYLKPDTSIFFEKSDYEQQMQELMEEYADQKVIAITDENYLEIMELIYNYPSDFLGKTVSFQGFVFHSKEDTEENTFVFRFGIIHCVADAGVFGLLTHLPENTSLSNNDWVELTGTITTDYYHPFKRTLPILDVSKVKKISAPENEYVYRTF</sequence>
<keyword evidence="1" id="KW-1133">Transmembrane helix</keyword>
<proteinExistence type="predicted"/>
<feature type="transmembrane region" description="Helical" evidence="1">
    <location>
        <begin position="78"/>
        <end position="97"/>
    </location>
</feature>
<evidence type="ECO:0000259" key="3">
    <source>
        <dbReference type="Pfam" id="PF21537"/>
    </source>
</evidence>
<dbReference type="NCBIfam" id="TIGR03943">
    <property type="entry name" value="TIGR03943 family putative permease subunit"/>
    <property type="match status" value="1"/>
</dbReference>
<gene>
    <name evidence="4" type="ORF">I6N96_15165</name>
</gene>
<evidence type="ECO:0000256" key="1">
    <source>
        <dbReference type="SAM" id="Phobius"/>
    </source>
</evidence>
<dbReference type="InterPro" id="IPR015402">
    <property type="entry name" value="DUF1980"/>
</dbReference>
<dbReference type="InterPro" id="IPR048447">
    <property type="entry name" value="DUF1980_C"/>
</dbReference>
<reference evidence="4 5" key="1">
    <citation type="submission" date="2020-12" db="EMBL/GenBank/DDBJ databases">
        <title>Vagococcus allomyrinae sp. nov. and Enterococcus lavae sp. nov., isolated from the larvae of Allomyrina dichotoma.</title>
        <authorList>
            <person name="Lee S.D."/>
        </authorList>
    </citation>
    <scope>NUCLEOTIDE SEQUENCE [LARGE SCALE GENOMIC DNA]</scope>
    <source>
        <strain evidence="4 5">BWM-S5</strain>
    </source>
</reference>
<feature type="transmembrane region" description="Helical" evidence="1">
    <location>
        <begin position="31"/>
        <end position="53"/>
    </location>
</feature>
<dbReference type="Proteomes" id="UP000673375">
    <property type="component" value="Unassembled WGS sequence"/>
</dbReference>
<organism evidence="4 5">
    <name type="scientific">Enterococcus larvae</name>
    <dbReference type="NCBI Taxonomy" id="2794352"/>
    <lineage>
        <taxon>Bacteria</taxon>
        <taxon>Bacillati</taxon>
        <taxon>Bacillota</taxon>
        <taxon>Bacilli</taxon>
        <taxon>Lactobacillales</taxon>
        <taxon>Enterococcaceae</taxon>
        <taxon>Enterococcus</taxon>
    </lineage>
</organism>
<evidence type="ECO:0000313" key="5">
    <source>
        <dbReference type="Proteomes" id="UP000673375"/>
    </source>
</evidence>
<dbReference type="PANTHER" id="PTHR40047">
    <property type="entry name" value="UPF0703 PROTEIN YCGQ"/>
    <property type="match status" value="1"/>
</dbReference>
<dbReference type="Pfam" id="PF21537">
    <property type="entry name" value="DUF1980_C"/>
    <property type="match status" value="1"/>
</dbReference>
<feature type="domain" description="DUF1980" evidence="3">
    <location>
        <begin position="136"/>
        <end position="275"/>
    </location>
</feature>